<evidence type="ECO:0000259" key="2">
    <source>
        <dbReference type="Pfam" id="PF20441"/>
    </source>
</evidence>
<organism evidence="3 4">
    <name type="scientific">Oxalicibacterium faecigallinarum</name>
    <dbReference type="NCBI Taxonomy" id="573741"/>
    <lineage>
        <taxon>Bacteria</taxon>
        <taxon>Pseudomonadati</taxon>
        <taxon>Pseudomonadota</taxon>
        <taxon>Betaproteobacteria</taxon>
        <taxon>Burkholderiales</taxon>
        <taxon>Oxalobacteraceae</taxon>
        <taxon>Oxalicibacterium</taxon>
    </lineage>
</organism>
<dbReference type="InterPro" id="IPR005021">
    <property type="entry name" value="Terminase_largesu-like"/>
</dbReference>
<dbReference type="Pfam" id="PF20441">
    <property type="entry name" value="TerL_nuclease"/>
    <property type="match status" value="1"/>
</dbReference>
<dbReference type="InterPro" id="IPR046462">
    <property type="entry name" value="TerL_nuclease"/>
</dbReference>
<comment type="caution">
    <text evidence="3">The sequence shown here is derived from an EMBL/GenBank/DDBJ whole genome shotgun (WGS) entry which is preliminary data.</text>
</comment>
<evidence type="ECO:0000313" key="4">
    <source>
        <dbReference type="Proteomes" id="UP000642180"/>
    </source>
</evidence>
<dbReference type="EMBL" id="BMDI01000001">
    <property type="protein sequence ID" value="GGI16428.1"/>
    <property type="molecule type" value="Genomic_DNA"/>
</dbReference>
<gene>
    <name evidence="3" type="ORF">GCM10008066_03910</name>
</gene>
<protein>
    <submittedName>
        <fullName evidence="3">Terminase</fullName>
    </submittedName>
</protein>
<dbReference type="PANTHER" id="PTHR41287">
    <property type="match status" value="1"/>
</dbReference>
<dbReference type="InterPro" id="IPR046461">
    <property type="entry name" value="TerL_ATPase"/>
</dbReference>
<accession>A0A8J3AUL5</accession>
<feature type="domain" description="Terminase large subunit-like endonuclease" evidence="2">
    <location>
        <begin position="265"/>
        <end position="547"/>
    </location>
</feature>
<dbReference type="AlphaFoldDB" id="A0A8J3AUL5"/>
<reference evidence="4" key="1">
    <citation type="journal article" date="2019" name="Int. J. Syst. Evol. Microbiol.">
        <title>The Global Catalogue of Microorganisms (GCM) 10K type strain sequencing project: providing services to taxonomists for standard genome sequencing and annotation.</title>
        <authorList>
            <consortium name="The Broad Institute Genomics Platform"/>
            <consortium name="The Broad Institute Genome Sequencing Center for Infectious Disease"/>
            <person name="Wu L."/>
            <person name="Ma J."/>
        </authorList>
    </citation>
    <scope>NUCLEOTIDE SEQUENCE [LARGE SCALE GENOMIC DNA]</scope>
    <source>
        <strain evidence="4">CCM 2767</strain>
    </source>
</reference>
<dbReference type="InterPro" id="IPR027417">
    <property type="entry name" value="P-loop_NTPase"/>
</dbReference>
<name>A0A8J3AUL5_9BURK</name>
<sequence length="566" mass="63712">MSYVAISNQYIEDVLGGRIVACKWVKLACERQQRDLKRNPIVEVAFPYRFDDDAANRICKFVEKLPHTKGKWARERQRIKLEPWQCFILTTVFGWLHVDTGMRRFRRAYEEVARKNAKSTKSSGIALYLFGADGEAGAEVYSAATTRDQAKIVFDDARAMALREPEMCAVLGIDVLQHQMHIEDESSKFLPLSAEGSTLDGLNVHGGIIDELHAHKTRAVFDVIDSATGSRDQSLLWMITTAGTNRSGICYEQRIHVTKILNGSVVDETFFGIIFTLDEGDDWADPLVWIKANPNLNVSVFMDDMEMACRKALSMPSAVANFLTKRLNVWVNADSAWMNMRAWDACGDPTLSIDDFEGEDCIVSHDLASKIDIAAKMRLFTRDIDGVTHYYGFGRYFLNEEAIEKAGNAQYSGWARQDLLVATPGNVTDFGVIEQDLLDDAVRFNITEAPYDPFQATQFSQRMVEAGLPMIEVGSTVKNFSEPMKWLEALVLQGRFHHDGDPVLTWMISNVVCHRDAKENIFPRKEREENKIDGAVALLMCLNRAVNLEPVTDGALDDFINSPIHS</sequence>
<evidence type="ECO:0000259" key="1">
    <source>
        <dbReference type="Pfam" id="PF03354"/>
    </source>
</evidence>
<proteinExistence type="predicted"/>
<dbReference type="RefSeq" id="WP_188379597.1">
    <property type="nucleotide sequence ID" value="NZ_BMDI01000001.1"/>
</dbReference>
<evidence type="ECO:0000313" key="3">
    <source>
        <dbReference type="EMBL" id="GGI16428.1"/>
    </source>
</evidence>
<dbReference type="PANTHER" id="PTHR41287:SF1">
    <property type="entry name" value="PROTEIN YMFN"/>
    <property type="match status" value="1"/>
</dbReference>
<dbReference type="GO" id="GO:0004519">
    <property type="term" value="F:endonuclease activity"/>
    <property type="evidence" value="ECO:0007669"/>
    <property type="project" value="InterPro"/>
</dbReference>
<feature type="domain" description="Terminase large subunit-like ATPase" evidence="1">
    <location>
        <begin position="83"/>
        <end position="254"/>
    </location>
</feature>
<dbReference type="Pfam" id="PF03354">
    <property type="entry name" value="TerL_ATPase"/>
    <property type="match status" value="1"/>
</dbReference>
<keyword evidence="4" id="KW-1185">Reference proteome</keyword>
<dbReference type="Proteomes" id="UP000642180">
    <property type="component" value="Unassembled WGS sequence"/>
</dbReference>
<dbReference type="Gene3D" id="3.40.50.300">
    <property type="entry name" value="P-loop containing nucleotide triphosphate hydrolases"/>
    <property type="match status" value="1"/>
</dbReference>